<dbReference type="Proteomes" id="UP000325081">
    <property type="component" value="Unassembled WGS sequence"/>
</dbReference>
<evidence type="ECO:0000256" key="3">
    <source>
        <dbReference type="ARBA" id="ARBA00022833"/>
    </source>
</evidence>
<gene>
    <name evidence="7" type="ORF">STAS_19101</name>
</gene>
<evidence type="ECO:0000256" key="5">
    <source>
        <dbReference type="SAM" id="Coils"/>
    </source>
</evidence>
<dbReference type="OrthoDB" id="1711136at2759"/>
<evidence type="ECO:0000256" key="1">
    <source>
        <dbReference type="ARBA" id="ARBA00022723"/>
    </source>
</evidence>
<dbReference type="Pfam" id="PF13920">
    <property type="entry name" value="zf-C3HC4_3"/>
    <property type="match status" value="1"/>
</dbReference>
<dbReference type="GO" id="GO:0004842">
    <property type="term" value="F:ubiquitin-protein transferase activity"/>
    <property type="evidence" value="ECO:0007669"/>
    <property type="project" value="TreeGrafter"/>
</dbReference>
<dbReference type="PANTHER" id="PTHR42647">
    <property type="entry name" value="SBP (S-RIBONUCLEASE BINDING PROTEIN) FAMILY PROTEIN"/>
    <property type="match status" value="1"/>
</dbReference>
<organism evidence="7 8">
    <name type="scientific">Striga asiatica</name>
    <name type="common">Asiatic witchweed</name>
    <name type="synonym">Buchnera asiatica</name>
    <dbReference type="NCBI Taxonomy" id="4170"/>
    <lineage>
        <taxon>Eukaryota</taxon>
        <taxon>Viridiplantae</taxon>
        <taxon>Streptophyta</taxon>
        <taxon>Embryophyta</taxon>
        <taxon>Tracheophyta</taxon>
        <taxon>Spermatophyta</taxon>
        <taxon>Magnoliopsida</taxon>
        <taxon>eudicotyledons</taxon>
        <taxon>Gunneridae</taxon>
        <taxon>Pentapetalae</taxon>
        <taxon>asterids</taxon>
        <taxon>lamiids</taxon>
        <taxon>Lamiales</taxon>
        <taxon>Orobanchaceae</taxon>
        <taxon>Buchnereae</taxon>
        <taxon>Striga</taxon>
    </lineage>
</organism>
<dbReference type="PIRSF" id="PIRSF036836">
    <property type="entry name" value="RNase_bind_SBP1"/>
    <property type="match status" value="1"/>
</dbReference>
<proteinExistence type="predicted"/>
<dbReference type="EMBL" id="BKCP01006294">
    <property type="protein sequence ID" value="GER42341.1"/>
    <property type="molecule type" value="Genomic_DNA"/>
</dbReference>
<evidence type="ECO:0000313" key="7">
    <source>
        <dbReference type="EMBL" id="GER42341.1"/>
    </source>
</evidence>
<dbReference type="PANTHER" id="PTHR42647:SF22">
    <property type="entry name" value="BOI-RELATED E3 UBIQUITIN-PROTEIN LIGASE 2-RELATED"/>
    <property type="match status" value="1"/>
</dbReference>
<dbReference type="Gene3D" id="3.30.40.10">
    <property type="entry name" value="Zinc/RING finger domain, C3HC4 (zinc finger)"/>
    <property type="match status" value="1"/>
</dbReference>
<keyword evidence="2 4" id="KW-0863">Zinc-finger</keyword>
<dbReference type="InterPro" id="IPR001841">
    <property type="entry name" value="Znf_RING"/>
</dbReference>
<keyword evidence="8" id="KW-1185">Reference proteome</keyword>
<reference evidence="8" key="1">
    <citation type="journal article" date="2019" name="Curr. Biol.">
        <title>Genome Sequence of Striga asiatica Provides Insight into the Evolution of Plant Parasitism.</title>
        <authorList>
            <person name="Yoshida S."/>
            <person name="Kim S."/>
            <person name="Wafula E.K."/>
            <person name="Tanskanen J."/>
            <person name="Kim Y.M."/>
            <person name="Honaas L."/>
            <person name="Yang Z."/>
            <person name="Spallek T."/>
            <person name="Conn C.E."/>
            <person name="Ichihashi Y."/>
            <person name="Cheong K."/>
            <person name="Cui S."/>
            <person name="Der J.P."/>
            <person name="Gundlach H."/>
            <person name="Jiao Y."/>
            <person name="Hori C."/>
            <person name="Ishida J.K."/>
            <person name="Kasahara H."/>
            <person name="Kiba T."/>
            <person name="Kim M.S."/>
            <person name="Koo N."/>
            <person name="Laohavisit A."/>
            <person name="Lee Y.H."/>
            <person name="Lumba S."/>
            <person name="McCourt P."/>
            <person name="Mortimer J.C."/>
            <person name="Mutuku J.M."/>
            <person name="Nomura T."/>
            <person name="Sasaki-Sekimoto Y."/>
            <person name="Seto Y."/>
            <person name="Wang Y."/>
            <person name="Wakatake T."/>
            <person name="Sakakibara H."/>
            <person name="Demura T."/>
            <person name="Yamaguchi S."/>
            <person name="Yoneyama K."/>
            <person name="Manabe R.I."/>
            <person name="Nelson D.C."/>
            <person name="Schulman A.H."/>
            <person name="Timko M.P."/>
            <person name="dePamphilis C.W."/>
            <person name="Choi D."/>
            <person name="Shirasu K."/>
        </authorList>
    </citation>
    <scope>NUCLEOTIDE SEQUENCE [LARGE SCALE GENOMIC DNA]</scope>
    <source>
        <strain evidence="8">cv. UVA1</strain>
    </source>
</reference>
<dbReference type="PROSITE" id="PS50089">
    <property type="entry name" value="ZF_RING_2"/>
    <property type="match status" value="1"/>
</dbReference>
<evidence type="ECO:0000256" key="4">
    <source>
        <dbReference type="PROSITE-ProRule" id="PRU00175"/>
    </source>
</evidence>
<dbReference type="AlphaFoldDB" id="A0A5A7QEH3"/>
<evidence type="ECO:0000259" key="6">
    <source>
        <dbReference type="PROSITE" id="PS50089"/>
    </source>
</evidence>
<evidence type="ECO:0000313" key="8">
    <source>
        <dbReference type="Proteomes" id="UP000325081"/>
    </source>
</evidence>
<name>A0A5A7QEH3_STRAF</name>
<sequence>MAIQAQMYSGFGFGGSQGYLMDNSCALNFTPQQQKLQDEQQSMQRVPPPPFMSRYNMDDQLSGAFYQTVCAQFDNQRNEIELFISSQNGRLRMAVQEQRRQQTTQFMKKYESKIQNIIRQKDEEIEKAGKRTVELQDYLRRMEIERQTWQRAARESEAAAASLSSTINRLREETPAGGAAGDAESCCCPGDGDGFGKLWNLEGKMICQRCNVRVSCVIMLPCKHLCSCRDCEALLESCPVCKVVKRASIEALI</sequence>
<dbReference type="InterPro" id="IPR013083">
    <property type="entry name" value="Znf_RING/FYVE/PHD"/>
</dbReference>
<feature type="coiled-coil region" evidence="5">
    <location>
        <begin position="107"/>
        <end position="173"/>
    </location>
</feature>
<keyword evidence="1" id="KW-0479">Metal-binding</keyword>
<accession>A0A5A7QEH3</accession>
<keyword evidence="3" id="KW-0862">Zinc</keyword>
<protein>
    <submittedName>
        <fullName evidence="7">SBP (S-ribonuclease binding protein) family protein</fullName>
    </submittedName>
</protein>
<comment type="caution">
    <text evidence="7">The sequence shown here is derived from an EMBL/GenBank/DDBJ whole genome shotgun (WGS) entry which is preliminary data.</text>
</comment>
<feature type="domain" description="RING-type" evidence="6">
    <location>
        <begin position="207"/>
        <end position="242"/>
    </location>
</feature>
<keyword evidence="5" id="KW-0175">Coiled coil</keyword>
<dbReference type="GO" id="GO:0008270">
    <property type="term" value="F:zinc ion binding"/>
    <property type="evidence" value="ECO:0007669"/>
    <property type="project" value="UniProtKB-KW"/>
</dbReference>
<evidence type="ECO:0000256" key="2">
    <source>
        <dbReference type="ARBA" id="ARBA00022771"/>
    </source>
</evidence>